<proteinExistence type="inferred from homology"/>
<dbReference type="InterPro" id="IPR001382">
    <property type="entry name" value="Glyco_hydro_47"/>
</dbReference>
<feature type="region of interest" description="Disordered" evidence="15">
    <location>
        <begin position="526"/>
        <end position="549"/>
    </location>
</feature>
<comment type="catalytic activity">
    <reaction evidence="9">
        <text>N(4)-(alpha-D-Man-(1-&gt;2)-alpha-D-Man-(1-&gt;2)-alpha-D-Man-(1-&gt;3)-[alpha-D-Man-(1-&gt;3)-[alpha-D-Man-(1-&gt;2)-alpha-D-Man-(1-&gt;6)]-alpha-D-Man-(1-&gt;6)]-beta-D-Man-(1-&gt;4)-beta-D-GlcNAc-(1-&gt;4)-beta-D-GlcNAc)-L-asparaginyl-[protein] (N-glucan mannose isomer 8A1,2,3B1,3) + 3 H2O = N(4)-(alpha-D-Man-(1-&gt;3)-[alpha-D-Man-(1-&gt;3)-[alpha-D-Man-(1-&gt;6)]-alpha-D-Man-(1-&gt;6)]-beta-D-Man-(1-&gt;4)-beta-D-GlcNAc-(1-&gt;4)-beta-D-GlcNAc)-L-asparaginyl-[protein] (N-glucan mannose isomer 5A1,2) + 3 beta-D-mannose</text>
        <dbReference type="Rhea" id="RHEA:56028"/>
        <dbReference type="Rhea" id="RHEA-COMP:14358"/>
        <dbReference type="Rhea" id="RHEA-COMP:14367"/>
        <dbReference type="ChEBI" id="CHEBI:15377"/>
        <dbReference type="ChEBI" id="CHEBI:28563"/>
        <dbReference type="ChEBI" id="CHEBI:59087"/>
        <dbReference type="ChEBI" id="CHEBI:60628"/>
        <dbReference type="EC" id="3.2.1.113"/>
    </reaction>
</comment>
<dbReference type="InterPro" id="IPR012341">
    <property type="entry name" value="6hp_glycosidase-like_sf"/>
</dbReference>
<evidence type="ECO:0000256" key="10">
    <source>
        <dbReference type="ARBA" id="ARBA00048605"/>
    </source>
</evidence>
<dbReference type="InterPro" id="IPR050749">
    <property type="entry name" value="Glycosyl_Hydrolase_47"/>
</dbReference>
<feature type="chain" id="PRO_5002727769" description="alpha-1,2-Mannosidase" evidence="16">
    <location>
        <begin position="23"/>
        <end position="549"/>
    </location>
</feature>
<feature type="active site" description="Proton donor" evidence="11">
    <location>
        <position position="124"/>
    </location>
</feature>
<evidence type="ECO:0000256" key="9">
    <source>
        <dbReference type="ARBA" id="ARBA00047669"/>
    </source>
</evidence>
<comment type="pathway">
    <text evidence="2">Protein modification; protein glycosylation.</text>
</comment>
<dbReference type="PANTHER" id="PTHR11742">
    <property type="entry name" value="MANNOSYL-OLIGOSACCHARIDE ALPHA-1,2-MANNOSIDASE-RELATED"/>
    <property type="match status" value="1"/>
</dbReference>
<dbReference type="OMA" id="AWVEDND"/>
<dbReference type="OrthoDB" id="8118055at2759"/>
<dbReference type="InterPro" id="IPR036026">
    <property type="entry name" value="Seven-hairpin_glycosidases"/>
</dbReference>
<evidence type="ECO:0000256" key="3">
    <source>
        <dbReference type="ARBA" id="ARBA00007658"/>
    </source>
</evidence>
<dbReference type="SUPFAM" id="SSF48225">
    <property type="entry name" value="Seven-hairpin glycosidases"/>
    <property type="match status" value="1"/>
</dbReference>
<evidence type="ECO:0000256" key="1">
    <source>
        <dbReference type="ARBA" id="ARBA00001913"/>
    </source>
</evidence>
<keyword evidence="12" id="KW-0479">Metal-binding</keyword>
<comment type="cofactor">
    <cofactor evidence="1 12">
        <name>Ca(2+)</name>
        <dbReference type="ChEBI" id="CHEBI:29108"/>
    </cofactor>
</comment>
<feature type="active site" description="Proton donor" evidence="11">
    <location>
        <position position="362"/>
    </location>
</feature>
<organism evidence="17 18">
    <name type="scientific">Coprinopsis cinerea (strain Okayama-7 / 130 / ATCC MYA-4618 / FGSC 9003)</name>
    <name type="common">Inky cap fungus</name>
    <name type="synonym">Hormographiella aspergillata</name>
    <dbReference type="NCBI Taxonomy" id="240176"/>
    <lineage>
        <taxon>Eukaryota</taxon>
        <taxon>Fungi</taxon>
        <taxon>Dikarya</taxon>
        <taxon>Basidiomycota</taxon>
        <taxon>Agaricomycotina</taxon>
        <taxon>Agaricomycetes</taxon>
        <taxon>Agaricomycetidae</taxon>
        <taxon>Agaricales</taxon>
        <taxon>Agaricineae</taxon>
        <taxon>Psathyrellaceae</taxon>
        <taxon>Coprinopsis</taxon>
    </lineage>
</organism>
<dbReference type="GO" id="GO:0036503">
    <property type="term" value="P:ERAD pathway"/>
    <property type="evidence" value="ECO:0007669"/>
    <property type="project" value="UniProtKB-ARBA"/>
</dbReference>
<dbReference type="GeneID" id="6017285"/>
<dbReference type="PRINTS" id="PR00747">
    <property type="entry name" value="GLYHDRLASE47"/>
</dbReference>
<dbReference type="GO" id="GO:0016020">
    <property type="term" value="C:membrane"/>
    <property type="evidence" value="ECO:0007669"/>
    <property type="project" value="InterPro"/>
</dbReference>
<evidence type="ECO:0000256" key="12">
    <source>
        <dbReference type="PIRSR" id="PIRSR601382-2"/>
    </source>
</evidence>
<evidence type="ECO:0000256" key="7">
    <source>
        <dbReference type="ARBA" id="ARBA00023180"/>
    </source>
</evidence>
<evidence type="ECO:0000256" key="11">
    <source>
        <dbReference type="PIRSR" id="PIRSR601382-1"/>
    </source>
</evidence>
<feature type="disulfide bond" evidence="13">
    <location>
        <begin position="319"/>
        <end position="348"/>
    </location>
</feature>
<dbReference type="Pfam" id="PF01532">
    <property type="entry name" value="Glyco_hydro_47"/>
    <property type="match status" value="1"/>
</dbReference>
<feature type="active site" evidence="11">
    <location>
        <position position="254"/>
    </location>
</feature>
<evidence type="ECO:0000256" key="15">
    <source>
        <dbReference type="SAM" id="MobiDB-lite"/>
    </source>
</evidence>
<evidence type="ECO:0000313" key="17">
    <source>
        <dbReference type="EMBL" id="EAU81201.1"/>
    </source>
</evidence>
<dbReference type="Gene3D" id="1.50.10.10">
    <property type="match status" value="1"/>
</dbReference>
<evidence type="ECO:0000256" key="6">
    <source>
        <dbReference type="ARBA" id="ARBA00023157"/>
    </source>
</evidence>
<feature type="binding site" evidence="12">
    <location>
        <position position="491"/>
    </location>
    <ligand>
        <name>Ca(2+)</name>
        <dbReference type="ChEBI" id="CHEBI:29108"/>
    </ligand>
</feature>
<evidence type="ECO:0000256" key="8">
    <source>
        <dbReference type="ARBA" id="ARBA00023295"/>
    </source>
</evidence>
<evidence type="ECO:0000256" key="16">
    <source>
        <dbReference type="SAM" id="SignalP"/>
    </source>
</evidence>
<dbReference type="AlphaFoldDB" id="A8PDN7"/>
<evidence type="ECO:0000256" key="2">
    <source>
        <dbReference type="ARBA" id="ARBA00004922"/>
    </source>
</evidence>
<dbReference type="GO" id="GO:0005783">
    <property type="term" value="C:endoplasmic reticulum"/>
    <property type="evidence" value="ECO:0007669"/>
    <property type="project" value="TreeGrafter"/>
</dbReference>
<feature type="active site" evidence="11">
    <location>
        <position position="404"/>
    </location>
</feature>
<dbReference type="STRING" id="240176.A8PDN7"/>
<dbReference type="GO" id="GO:0004571">
    <property type="term" value="F:mannosyl-oligosaccharide 1,2-alpha-mannosidase activity"/>
    <property type="evidence" value="ECO:0007669"/>
    <property type="project" value="UniProtKB-EC"/>
</dbReference>
<keyword evidence="8 14" id="KW-0326">Glycosidase</keyword>
<evidence type="ECO:0000256" key="4">
    <source>
        <dbReference type="ARBA" id="ARBA00022729"/>
    </source>
</evidence>
<comment type="similarity">
    <text evidence="3 14">Belongs to the glycosyl hydrolase 47 family.</text>
</comment>
<evidence type="ECO:0000256" key="14">
    <source>
        <dbReference type="RuleBase" id="RU361193"/>
    </source>
</evidence>
<keyword evidence="5 14" id="KW-0378">Hydrolase</keyword>
<dbReference type="KEGG" id="cci:CC1G_11283"/>
<keyword evidence="18" id="KW-1185">Reference proteome</keyword>
<reference evidence="17 18" key="1">
    <citation type="journal article" date="2010" name="Proc. Natl. Acad. Sci. U.S.A.">
        <title>Insights into evolution of multicellular fungi from the assembled chromosomes of the mushroom Coprinopsis cinerea (Coprinus cinereus).</title>
        <authorList>
            <person name="Stajich J.E."/>
            <person name="Wilke S.K."/>
            <person name="Ahren D."/>
            <person name="Au C.H."/>
            <person name="Birren B.W."/>
            <person name="Borodovsky M."/>
            <person name="Burns C."/>
            <person name="Canback B."/>
            <person name="Casselton L.A."/>
            <person name="Cheng C.K."/>
            <person name="Deng J."/>
            <person name="Dietrich F.S."/>
            <person name="Fargo D.C."/>
            <person name="Farman M.L."/>
            <person name="Gathman A.C."/>
            <person name="Goldberg J."/>
            <person name="Guigo R."/>
            <person name="Hoegger P.J."/>
            <person name="Hooker J.B."/>
            <person name="Huggins A."/>
            <person name="James T.Y."/>
            <person name="Kamada T."/>
            <person name="Kilaru S."/>
            <person name="Kodira C."/>
            <person name="Kues U."/>
            <person name="Kupfer D."/>
            <person name="Kwan H.S."/>
            <person name="Lomsadze A."/>
            <person name="Li W."/>
            <person name="Lilly W.W."/>
            <person name="Ma L.J."/>
            <person name="Mackey A.J."/>
            <person name="Manning G."/>
            <person name="Martin F."/>
            <person name="Muraguchi H."/>
            <person name="Natvig D.O."/>
            <person name="Palmerini H."/>
            <person name="Ramesh M.A."/>
            <person name="Rehmeyer C.J."/>
            <person name="Roe B.A."/>
            <person name="Shenoy N."/>
            <person name="Stanke M."/>
            <person name="Ter-Hovhannisyan V."/>
            <person name="Tunlid A."/>
            <person name="Velagapudi R."/>
            <person name="Vision T.J."/>
            <person name="Zeng Q."/>
            <person name="Zolan M.E."/>
            <person name="Pukkila P.J."/>
        </authorList>
    </citation>
    <scope>NUCLEOTIDE SEQUENCE [LARGE SCALE GENOMIC DNA]</scope>
    <source>
        <strain evidence="18">Okayama-7 / 130 / ATCC MYA-4618 / FGSC 9003</strain>
    </source>
</reference>
<comment type="catalytic activity">
    <reaction evidence="10">
        <text>N(4)-(alpha-D-Man-(1-&gt;2)-alpha-D-Man-(1-&gt;2)-alpha-D-Man-(1-&gt;3)-[alpha-D-Man-(1-&gt;2)-alpha-D-Man-(1-&gt;3)-[alpha-D-Man-(1-&gt;2)-alpha-D-Man-(1-&gt;6)]-alpha-D-Man-(1-&gt;6)]-beta-D-Man-(1-&gt;4)-beta-D-GlcNAc-(1-&gt;4)-beta-D-GlcNAc)-L-asparaginyl-[protein] (N-glucan mannose isomer 9A1,2,3B1,2,3) + 4 H2O = N(4)-(alpha-D-Man-(1-&gt;3)-[alpha-D-Man-(1-&gt;3)-[alpha-D-Man-(1-&gt;6)]-alpha-D-Man-(1-&gt;6)]-beta-D-Man-(1-&gt;4)-beta-D-GlcNAc-(1-&gt;4)-beta-D-GlcNAc)-L-asparaginyl-[protein] (N-glucan mannose isomer 5A1,2) + 4 beta-D-mannose</text>
        <dbReference type="Rhea" id="RHEA:56008"/>
        <dbReference type="Rhea" id="RHEA-COMP:14356"/>
        <dbReference type="Rhea" id="RHEA-COMP:14367"/>
        <dbReference type="ChEBI" id="CHEBI:15377"/>
        <dbReference type="ChEBI" id="CHEBI:28563"/>
        <dbReference type="ChEBI" id="CHEBI:59087"/>
        <dbReference type="ChEBI" id="CHEBI:139493"/>
        <dbReference type="EC" id="3.2.1.113"/>
    </reaction>
</comment>
<name>A8PDN7_COPC7</name>
<sequence length="549" mass="61941">MVLGRRLIVPFALLGNAYTALGGLVQKPDLVVPPAYRPYRDVVVKMFEDSYGAYKKYAWGEDEVYPLKRGGGNTRNGWGATIVDSLSTMYIMGLEDLFLEGVEYSQNIDFSESKIRTDKVSVFETTIRFLGGLLSAYELSEGKHPGLLEKATQLTDKMAYAWVGNNNIPHGFLNFTTNEPFIDRTNIAEAGTLLLEWSTLSKYTGNSTYEELTLRAQRHMASLPSPLPGLAPIWIDPDRGEWIGGYITWGGAGDSFYEYLIKYPRLSNTNDLLFADVWATAVDSSIKYLMKRSTVGNFTYLADYDSNRQVRNIGSHLACFHGGNWIYGGRLINNETIVNYGLDLVEGCWNTYNGTQTGIGPESFGYISDEGDYNGDGPITESQLSLYNRTGFYPRTAGYILRPEVLESNFYAWRATGDTKYLDRAVHAVEAFNKYLRVESGGYTGITDVNQLFGPRYDYTESFWYAETLKYLYLTFDDPTHISVDEWVFNTEAHPFKAPPPKTTYSSGPRQRINPEPFVLKGHEEDPTYTFSARKGSPTSANRYRDTFN</sequence>
<dbReference type="eggNOG" id="KOG2204">
    <property type="taxonomic scope" value="Eukaryota"/>
</dbReference>
<evidence type="ECO:0000256" key="13">
    <source>
        <dbReference type="PIRSR" id="PIRSR601382-3"/>
    </source>
</evidence>
<dbReference type="InParanoid" id="A8PDN7"/>
<dbReference type="Proteomes" id="UP000001861">
    <property type="component" value="Unassembled WGS sequence"/>
</dbReference>
<keyword evidence="6 13" id="KW-1015">Disulfide bond</keyword>
<protein>
    <recommendedName>
        <fullName evidence="14">alpha-1,2-Mannosidase</fullName>
        <ecNumber evidence="14">3.2.1.-</ecNumber>
    </recommendedName>
</protein>
<dbReference type="RefSeq" id="XP_001840635.1">
    <property type="nucleotide sequence ID" value="XM_001840583.1"/>
</dbReference>
<dbReference type="PANTHER" id="PTHR11742:SF101">
    <property type="entry name" value="MANNOSYL-OLIGOSACCHARIDE ALPHA-1,2-MANNOSIDASE 1B"/>
    <property type="match status" value="1"/>
</dbReference>
<dbReference type="EMBL" id="AACS02000006">
    <property type="protein sequence ID" value="EAU81201.1"/>
    <property type="molecule type" value="Genomic_DNA"/>
</dbReference>
<dbReference type="GO" id="GO:0005975">
    <property type="term" value="P:carbohydrate metabolic process"/>
    <property type="evidence" value="ECO:0007669"/>
    <property type="project" value="InterPro"/>
</dbReference>
<gene>
    <name evidence="17" type="ORF">CC1G_11283</name>
</gene>
<dbReference type="VEuPathDB" id="FungiDB:CC1G_11283"/>
<evidence type="ECO:0000256" key="5">
    <source>
        <dbReference type="ARBA" id="ARBA00022801"/>
    </source>
</evidence>
<evidence type="ECO:0000313" key="18">
    <source>
        <dbReference type="Proteomes" id="UP000001861"/>
    </source>
</evidence>
<accession>A8PDN7</accession>
<keyword evidence="12" id="KW-0106">Calcium</keyword>
<keyword evidence="7" id="KW-0325">Glycoprotein</keyword>
<comment type="caution">
    <text evidence="17">The sequence shown here is derived from an EMBL/GenBank/DDBJ whole genome shotgun (WGS) entry which is preliminary data.</text>
</comment>
<dbReference type="EC" id="3.2.1.-" evidence="14"/>
<feature type="signal peptide" evidence="16">
    <location>
        <begin position="1"/>
        <end position="22"/>
    </location>
</feature>
<keyword evidence="4 16" id="KW-0732">Signal</keyword>
<dbReference type="GO" id="GO:0005509">
    <property type="term" value="F:calcium ion binding"/>
    <property type="evidence" value="ECO:0007669"/>
    <property type="project" value="InterPro"/>
</dbReference>